<dbReference type="GO" id="GO:0007168">
    <property type="term" value="P:receptor guanylyl cyclase signaling pathway"/>
    <property type="evidence" value="ECO:0007669"/>
    <property type="project" value="TreeGrafter"/>
</dbReference>
<dbReference type="InterPro" id="IPR013587">
    <property type="entry name" value="Nitrate/nitrite_sensing"/>
</dbReference>
<evidence type="ECO:0000256" key="6">
    <source>
        <dbReference type="ARBA" id="ARBA00022989"/>
    </source>
</evidence>
<dbReference type="SMART" id="SM00044">
    <property type="entry name" value="CYCc"/>
    <property type="match status" value="1"/>
</dbReference>
<keyword evidence="9" id="KW-0141">cGMP biosynthesis</keyword>
<accession>A0A7G7LKA9</accession>
<dbReference type="InterPro" id="IPR001054">
    <property type="entry name" value="A/G_cyclase"/>
</dbReference>
<keyword evidence="6 11" id="KW-1133">Transmembrane helix</keyword>
<comment type="similarity">
    <text evidence="10">Belongs to the adenylyl cyclase class-4/guanylyl cyclase family.</text>
</comment>
<keyword evidence="5" id="KW-0547">Nucleotide-binding</keyword>
<dbReference type="PANTHER" id="PTHR11920">
    <property type="entry name" value="GUANYLYL CYCLASE"/>
    <property type="match status" value="1"/>
</dbReference>
<evidence type="ECO:0000256" key="9">
    <source>
        <dbReference type="ARBA" id="ARBA00023293"/>
    </source>
</evidence>
<dbReference type="Gene3D" id="3.30.70.1230">
    <property type="entry name" value="Nucleotide cyclase"/>
    <property type="match status" value="1"/>
</dbReference>
<dbReference type="PROSITE" id="PS50125">
    <property type="entry name" value="GUANYLATE_CYCLASE_2"/>
    <property type="match status" value="1"/>
</dbReference>
<dbReference type="EC" id="4.6.1.2" evidence="2"/>
<comment type="subcellular location">
    <subcellularLocation>
        <location evidence="1">Membrane</location>
        <topology evidence="1">Single-pass type I membrane protein</topology>
    </subcellularLocation>
</comment>
<evidence type="ECO:0000256" key="1">
    <source>
        <dbReference type="ARBA" id="ARBA00004479"/>
    </source>
</evidence>
<dbReference type="GO" id="GO:0004383">
    <property type="term" value="F:guanylate cyclase activity"/>
    <property type="evidence" value="ECO:0007669"/>
    <property type="project" value="UniProtKB-EC"/>
</dbReference>
<dbReference type="FunFam" id="3.30.70.1230:FF:000015">
    <property type="entry name" value="Guanylate cyclase"/>
    <property type="match status" value="1"/>
</dbReference>
<dbReference type="CDD" id="cd07302">
    <property type="entry name" value="CHD"/>
    <property type="match status" value="1"/>
</dbReference>
<keyword evidence="4" id="KW-0732">Signal</keyword>
<protein>
    <recommendedName>
        <fullName evidence="2">guanylate cyclase</fullName>
        <ecNumber evidence="2">4.6.1.2</ecNumber>
    </recommendedName>
</protein>
<organism evidence="13">
    <name type="scientific">Placozoa sp. H4</name>
    <dbReference type="NCBI Taxonomy" id="1034858"/>
    <lineage>
        <taxon>Eukaryota</taxon>
        <taxon>Metazoa</taxon>
        <taxon>Placozoa</taxon>
    </lineage>
</organism>
<evidence type="ECO:0000313" key="13">
    <source>
        <dbReference type="EMBL" id="QNG40926.1"/>
    </source>
</evidence>
<reference evidence="13" key="1">
    <citation type="journal article" date="2020" name="Sci. Rep.">
        <title>The diversification and lineage-specific expansion of nitric oxide signaling in Placozoa: insights in the evolution of gaseous transmission.</title>
        <authorList>
            <person name="Moroz L.L."/>
            <person name="Romanova D.Y."/>
            <person name="Nikitin M.A."/>
            <person name="Sohn D."/>
            <person name="Kohn A.B."/>
            <person name="Neveu E."/>
            <person name="Varoqueaux F."/>
            <person name="Fasshauer D."/>
        </authorList>
    </citation>
    <scope>NUCLEOTIDE SEQUENCE</scope>
</reference>
<evidence type="ECO:0000256" key="8">
    <source>
        <dbReference type="ARBA" id="ARBA00023239"/>
    </source>
</evidence>
<dbReference type="PANTHER" id="PTHR11920:SF501">
    <property type="entry name" value="GUANYLATE CYCLASE 32E"/>
    <property type="match status" value="1"/>
</dbReference>
<dbReference type="PROSITE" id="PS00452">
    <property type="entry name" value="GUANYLATE_CYCLASE_1"/>
    <property type="match status" value="1"/>
</dbReference>
<name>A0A7G7LKA9_9METZ</name>
<dbReference type="GO" id="GO:0004016">
    <property type="term" value="F:adenylate cyclase activity"/>
    <property type="evidence" value="ECO:0007669"/>
    <property type="project" value="TreeGrafter"/>
</dbReference>
<evidence type="ECO:0000256" key="10">
    <source>
        <dbReference type="RuleBase" id="RU000405"/>
    </source>
</evidence>
<dbReference type="AlphaFoldDB" id="A0A7G7LKA9"/>
<evidence type="ECO:0000256" key="3">
    <source>
        <dbReference type="ARBA" id="ARBA00022692"/>
    </source>
</evidence>
<dbReference type="InterPro" id="IPR011645">
    <property type="entry name" value="HNOB_dom_associated"/>
</dbReference>
<dbReference type="GO" id="GO:0000166">
    <property type="term" value="F:nucleotide binding"/>
    <property type="evidence" value="ECO:0007669"/>
    <property type="project" value="UniProtKB-KW"/>
</dbReference>
<dbReference type="GO" id="GO:0005886">
    <property type="term" value="C:plasma membrane"/>
    <property type="evidence" value="ECO:0007669"/>
    <property type="project" value="TreeGrafter"/>
</dbReference>
<keyword evidence="3 11" id="KW-0812">Transmembrane</keyword>
<evidence type="ECO:0000256" key="7">
    <source>
        <dbReference type="ARBA" id="ARBA00023136"/>
    </source>
</evidence>
<sequence length="630" mass="72046">MPSRSYHGHQAGMSASSSKYAEFFSVGPGDSNSDNNTDAPSVTIIGKKRCWLNDDPSRDSGRRKQMLKICTLILIPCIGLAVSTIIALLADASAYNKTNLLRDEIAVSIQLGNLIHYLQIERGQTVLLVSSHYDKLVFVNVVKRRLETNTEIEKINPWPITGTDKEFLSNATVFRQYIENHRNMVVDTENTTITNELKFYSNINSDLLSWISKRLRDVRTELLWNHLVSYQLFISGKEETGIERAIGGIYFVQNQLSQFQILSYYSRLQRGEMSINSSRQYSQYVDTLYQRHAINNSYYIPLQYLRSTIIANKYHHPSVTDANYWFDNITQYINQLKTVQDETAYFIQAQSTNLGDAAYVNFVMSLLLLIVVSIVCPLLLYFISKLLRHIQSYAINLSDKTIKLERERRKTENLLYEMLPRSVADQLKRGTNVIAETYENVTLYFSDIVGFTEICHHSTALEVVSMLNHIYVIFDREIDKHNVYKVETIGDAYMVVSGAPNRLPENRHAIEIAEMAIDLSYVMQDLRVPHRPDIRIQLRCGIHSGTVAAGVVGRKMPRYCLFGDAVNIASRMESMGEASKIHCSESTYNILSNHGIYDFQSRGEVNVKGLGIMRTYWLIDRMISFNSVIN</sequence>
<evidence type="ECO:0000259" key="12">
    <source>
        <dbReference type="PROSITE" id="PS50125"/>
    </source>
</evidence>
<dbReference type="GO" id="GO:0001653">
    <property type="term" value="F:peptide receptor activity"/>
    <property type="evidence" value="ECO:0007669"/>
    <property type="project" value="TreeGrafter"/>
</dbReference>
<dbReference type="EMBL" id="MT678081">
    <property type="protein sequence ID" value="QNG40926.1"/>
    <property type="molecule type" value="mRNA"/>
</dbReference>
<proteinExistence type="evidence at transcript level"/>
<dbReference type="Pfam" id="PF08376">
    <property type="entry name" value="NIT"/>
    <property type="match status" value="1"/>
</dbReference>
<dbReference type="InterPro" id="IPR050401">
    <property type="entry name" value="Cyclic_nucleotide_synthase"/>
</dbReference>
<dbReference type="SUPFAM" id="SSF55073">
    <property type="entry name" value="Nucleotide cyclase"/>
    <property type="match status" value="1"/>
</dbReference>
<keyword evidence="8 10" id="KW-0456">Lyase</keyword>
<feature type="transmembrane region" description="Helical" evidence="11">
    <location>
        <begin position="358"/>
        <end position="383"/>
    </location>
</feature>
<evidence type="ECO:0000256" key="2">
    <source>
        <dbReference type="ARBA" id="ARBA00012202"/>
    </source>
</evidence>
<feature type="domain" description="Guanylate cyclase" evidence="12">
    <location>
        <begin position="442"/>
        <end position="573"/>
    </location>
</feature>
<keyword evidence="7 11" id="KW-0472">Membrane</keyword>
<dbReference type="InterPro" id="IPR029787">
    <property type="entry name" value="Nucleotide_cyclase"/>
</dbReference>
<feature type="transmembrane region" description="Helical" evidence="11">
    <location>
        <begin position="66"/>
        <end position="90"/>
    </location>
</feature>
<evidence type="ECO:0000256" key="11">
    <source>
        <dbReference type="SAM" id="Phobius"/>
    </source>
</evidence>
<evidence type="ECO:0000256" key="4">
    <source>
        <dbReference type="ARBA" id="ARBA00022729"/>
    </source>
</evidence>
<dbReference type="Pfam" id="PF00211">
    <property type="entry name" value="Guanylate_cyc"/>
    <property type="match status" value="1"/>
</dbReference>
<dbReference type="GO" id="GO:0035556">
    <property type="term" value="P:intracellular signal transduction"/>
    <property type="evidence" value="ECO:0007669"/>
    <property type="project" value="InterPro"/>
</dbReference>
<evidence type="ECO:0000256" key="5">
    <source>
        <dbReference type="ARBA" id="ARBA00022741"/>
    </source>
</evidence>
<dbReference type="InterPro" id="IPR018297">
    <property type="entry name" value="A/G_cyclase_CS"/>
</dbReference>
<dbReference type="Gene3D" id="6.10.250.780">
    <property type="match status" value="1"/>
</dbReference>
<dbReference type="Pfam" id="PF07701">
    <property type="entry name" value="HNOBA"/>
    <property type="match status" value="1"/>
</dbReference>